<name>A0A2M7AY60_9BACT</name>
<dbReference type="AlphaFoldDB" id="A0A2M7AY60"/>
<evidence type="ECO:0000313" key="2">
    <source>
        <dbReference type="Proteomes" id="UP000228775"/>
    </source>
</evidence>
<proteinExistence type="predicted"/>
<protein>
    <submittedName>
        <fullName evidence="1">Uncharacterized protein</fullName>
    </submittedName>
</protein>
<dbReference type="Proteomes" id="UP000228775">
    <property type="component" value="Unassembled WGS sequence"/>
</dbReference>
<reference evidence="2" key="1">
    <citation type="submission" date="2017-09" db="EMBL/GenBank/DDBJ databases">
        <title>Depth-based differentiation of microbial function through sediment-hosted aquifers and enrichment of novel symbionts in the deep terrestrial subsurface.</title>
        <authorList>
            <person name="Probst A.J."/>
            <person name="Ladd B."/>
            <person name="Jarett J.K."/>
            <person name="Geller-Mcgrath D.E."/>
            <person name="Sieber C.M.K."/>
            <person name="Emerson J.B."/>
            <person name="Anantharaman K."/>
            <person name="Thomas B.C."/>
            <person name="Malmstrom R."/>
            <person name="Stieglmeier M."/>
            <person name="Klingl A."/>
            <person name="Woyke T."/>
            <person name="Ryan C.M."/>
            <person name="Banfield J.F."/>
        </authorList>
    </citation>
    <scope>NUCLEOTIDE SEQUENCE [LARGE SCALE GENOMIC DNA]</scope>
</reference>
<evidence type="ECO:0000313" key="1">
    <source>
        <dbReference type="EMBL" id="PIU75570.1"/>
    </source>
</evidence>
<sequence>MSVQKNSRVILIVDGEVVAKANMSQAKVDQLIETFKGLSEERTTTEDDPDWWLKETKWADAWAHYDKQEILSLP</sequence>
<comment type="caution">
    <text evidence="1">The sequence shown here is derived from an EMBL/GenBank/DDBJ whole genome shotgun (WGS) entry which is preliminary data.</text>
</comment>
<organism evidence="1 2">
    <name type="scientific">Candidatus Portnoybacteria bacterium CG06_land_8_20_14_3_00_39_12</name>
    <dbReference type="NCBI Taxonomy" id="1974809"/>
    <lineage>
        <taxon>Bacteria</taxon>
        <taxon>Candidatus Portnoyibacteriota</taxon>
    </lineage>
</organism>
<dbReference type="EMBL" id="PEVY01000002">
    <property type="protein sequence ID" value="PIU75570.1"/>
    <property type="molecule type" value="Genomic_DNA"/>
</dbReference>
<gene>
    <name evidence="1" type="ORF">COS76_00090</name>
</gene>
<accession>A0A2M7AY60</accession>